<feature type="signal peptide" evidence="1">
    <location>
        <begin position="1"/>
        <end position="34"/>
    </location>
</feature>
<dbReference type="PANTHER" id="PTHR33361:SF2">
    <property type="entry name" value="DUF885 DOMAIN-CONTAINING PROTEIN"/>
    <property type="match status" value="1"/>
</dbReference>
<evidence type="ECO:0000313" key="2">
    <source>
        <dbReference type="EMBL" id="TXK65817.1"/>
    </source>
</evidence>
<feature type="chain" id="PRO_5022797499" evidence="1">
    <location>
        <begin position="35"/>
        <end position="596"/>
    </location>
</feature>
<keyword evidence="3" id="KW-1185">Reference proteome</keyword>
<proteinExistence type="predicted"/>
<dbReference type="EMBL" id="VRTS01000001">
    <property type="protein sequence ID" value="TXK65817.1"/>
    <property type="molecule type" value="Genomic_DNA"/>
</dbReference>
<evidence type="ECO:0000313" key="3">
    <source>
        <dbReference type="Proteomes" id="UP000321248"/>
    </source>
</evidence>
<name>A0A5C8KYC5_9GAMM</name>
<keyword evidence="1" id="KW-0732">Signal</keyword>
<sequence length="596" mass="68265">MNPGVTMNRPATLPFRVLVAAWACLALAFPTASASTTDGVPNLPEIEAAGTDGQRMVPLIQRFAADLGSLQHVHDIQHGRARHDALQALHAGWRTRLAEIPADTLDLEDRVDHLLFSRELDDRERRLAFARQRYEEAAVLLPGIDELLDLLEQRRALVYPDGRRSADLLDRVAGTMKARRDAIEEDPSRASDVRPVVAFRAAAILDATRNALAQWQEFHDGYDPQLTWWTRGPHEALDAVMQDYARTLRGKLAGADDPETIIGDPIGRQALIDDLDYEMIPYTPEELVRIAERELEWIRAEMRQAASELGYADWRDALEYVKTRHPAPGEQPRLVKELADEAVAFLRERDLVTIPDLSTRDWRMNMLSPERQLQAPFFLGGVDVWVAYPTADMPHEKRVNSLRGNNRHFSRAVVHHELIPGHHLQHFMNQRYQAHRNLFRTPFWTEGWALYWEFRLYELGFAATPEDRIGMLFWRAHRAARIQFSLGFHLGTMTPQQAIELLVDNGHERENAAAEVRRSFAGDWPAIYQAAYMLGGLQFQALHRDFVESGRMSERDFHDFILQGGVMPVEMVRARLQQQAPGSDFRTSWRFYDLGR</sequence>
<gene>
    <name evidence="2" type="ORF">FU658_01560</name>
</gene>
<organism evidence="2 3">
    <name type="scientific">Alkalisalibacterium limincola</name>
    <dbReference type="NCBI Taxonomy" id="2699169"/>
    <lineage>
        <taxon>Bacteria</taxon>
        <taxon>Pseudomonadati</taxon>
        <taxon>Pseudomonadota</taxon>
        <taxon>Gammaproteobacteria</taxon>
        <taxon>Lysobacterales</taxon>
        <taxon>Lysobacteraceae</taxon>
        <taxon>Alkalisalibacterium</taxon>
    </lineage>
</organism>
<evidence type="ECO:0000256" key="1">
    <source>
        <dbReference type="SAM" id="SignalP"/>
    </source>
</evidence>
<protein>
    <submittedName>
        <fullName evidence="2">DUF885 domain-containing protein</fullName>
    </submittedName>
</protein>
<dbReference type="InterPro" id="IPR010281">
    <property type="entry name" value="DUF885"/>
</dbReference>
<dbReference type="Proteomes" id="UP000321248">
    <property type="component" value="Unassembled WGS sequence"/>
</dbReference>
<dbReference type="PANTHER" id="PTHR33361">
    <property type="entry name" value="GLR0591 PROTEIN"/>
    <property type="match status" value="1"/>
</dbReference>
<dbReference type="OrthoDB" id="9769898at2"/>
<comment type="caution">
    <text evidence="2">The sequence shown here is derived from an EMBL/GenBank/DDBJ whole genome shotgun (WGS) entry which is preliminary data.</text>
</comment>
<dbReference type="AlphaFoldDB" id="A0A5C8KYC5"/>
<dbReference type="Pfam" id="PF05960">
    <property type="entry name" value="DUF885"/>
    <property type="match status" value="1"/>
</dbReference>
<reference evidence="2 3" key="1">
    <citation type="submission" date="2019-08" db="EMBL/GenBank/DDBJ databases">
        <authorList>
            <person name="Karlyshev A.V."/>
        </authorList>
    </citation>
    <scope>NUCLEOTIDE SEQUENCE [LARGE SCALE GENOMIC DNA]</scope>
    <source>
        <strain evidence="2 3">Alg18-2.2</strain>
    </source>
</reference>
<accession>A0A5C8KYC5</accession>